<evidence type="ECO:0000313" key="1">
    <source>
        <dbReference type="EMBL" id="CAB4153323.1"/>
    </source>
</evidence>
<dbReference type="Pfam" id="PF03013">
    <property type="entry name" value="Pyr_excise"/>
    <property type="match status" value="1"/>
</dbReference>
<dbReference type="InterPro" id="IPR004260">
    <property type="entry name" value="Pyr-dimer_DNA_glycosylase"/>
</dbReference>
<name>A0A6J5N7Z2_9CAUD</name>
<sequence length="161" mass="18901">MVNTFLPDENFYVSATILDYKRLGKQRVEAIQILKANLGHTVGWVNHPAAKMWKGYEAALCMYGLEMCYEWKNRGYKDTCKDKFMDFLTEALTRSNGEVIYPSWIKNQNVINSHRSNLLRKDPEYYGQFGWDVENNLPYLWPTDIEPPTPVIERQIVKELD</sequence>
<organism evidence="1">
    <name type="scientific">uncultured Caudovirales phage</name>
    <dbReference type="NCBI Taxonomy" id="2100421"/>
    <lineage>
        <taxon>Viruses</taxon>
        <taxon>Duplodnaviria</taxon>
        <taxon>Heunggongvirae</taxon>
        <taxon>Uroviricota</taxon>
        <taxon>Caudoviricetes</taxon>
        <taxon>Peduoviridae</taxon>
        <taxon>Maltschvirus</taxon>
        <taxon>Maltschvirus maltsch</taxon>
    </lineage>
</organism>
<proteinExistence type="predicted"/>
<reference evidence="1" key="1">
    <citation type="submission" date="2020-04" db="EMBL/GenBank/DDBJ databases">
        <authorList>
            <person name="Chiriac C."/>
            <person name="Salcher M."/>
            <person name="Ghai R."/>
            <person name="Kavagutti S V."/>
        </authorList>
    </citation>
    <scope>NUCLEOTIDE SEQUENCE</scope>
</reference>
<dbReference type="EMBL" id="LR796586">
    <property type="protein sequence ID" value="CAB4153323.1"/>
    <property type="molecule type" value="Genomic_DNA"/>
</dbReference>
<gene>
    <name evidence="1" type="ORF">UFOVP621_99</name>
</gene>
<accession>A0A6J5N7Z2</accession>
<protein>
    <submittedName>
        <fullName evidence="1">Uncharacterized protein</fullName>
    </submittedName>
</protein>
<dbReference type="NCBIfam" id="NF038085">
    <property type="entry name" value="MSMEG_6728_fam"/>
    <property type="match status" value="1"/>
</dbReference>